<dbReference type="RefSeq" id="WP_260276124.1">
    <property type="nucleotide sequence ID" value="NZ_JANAVZ010000002.1"/>
</dbReference>
<evidence type="ECO:0000313" key="2">
    <source>
        <dbReference type="Proteomes" id="UP001320702"/>
    </source>
</evidence>
<name>A0ABT2K8R6_9RHOB</name>
<gene>
    <name evidence="1" type="ORF">MU516_04985</name>
</gene>
<comment type="caution">
    <text evidence="1">The sequence shown here is derived from an EMBL/GenBank/DDBJ whole genome shotgun (WGS) entry which is preliminary data.</text>
</comment>
<dbReference type="Proteomes" id="UP001320702">
    <property type="component" value="Unassembled WGS sequence"/>
</dbReference>
<protein>
    <recommendedName>
        <fullName evidence="3">Response regulatory domain-containing protein</fullName>
    </recommendedName>
</protein>
<reference evidence="1 2" key="1">
    <citation type="submission" date="2022-04" db="EMBL/GenBank/DDBJ databases">
        <title>Paracoccus sp. YLB-12 draft genome sequence.</title>
        <authorList>
            <person name="Yu L."/>
        </authorList>
    </citation>
    <scope>NUCLEOTIDE SEQUENCE [LARGE SCALE GENOMIC DNA]</scope>
    <source>
        <strain evidence="1 2">YLB-12</strain>
    </source>
</reference>
<dbReference type="EMBL" id="JANAVZ010000002">
    <property type="protein sequence ID" value="MCT4332225.1"/>
    <property type="molecule type" value="Genomic_DNA"/>
</dbReference>
<sequence length="126" mass="13782">MTDSKLRFVIIEKDSFIAHDMQSGLQAAVPGCDTRCLPNVSDVVEQLPSAAADARTVLITKLSLSQLEETGLSYLAQQRGAEIVVRLGEDPKEEIARRGWFSLQSPFTWDDLADLVGALSSRSVTM</sequence>
<accession>A0ABT2K8R6</accession>
<evidence type="ECO:0000313" key="1">
    <source>
        <dbReference type="EMBL" id="MCT4332225.1"/>
    </source>
</evidence>
<organism evidence="1 2">
    <name type="scientific">Paracoccus maritimus</name>
    <dbReference type="NCBI Taxonomy" id="2933292"/>
    <lineage>
        <taxon>Bacteria</taxon>
        <taxon>Pseudomonadati</taxon>
        <taxon>Pseudomonadota</taxon>
        <taxon>Alphaproteobacteria</taxon>
        <taxon>Rhodobacterales</taxon>
        <taxon>Paracoccaceae</taxon>
        <taxon>Paracoccus</taxon>
    </lineage>
</organism>
<keyword evidence="2" id="KW-1185">Reference proteome</keyword>
<evidence type="ECO:0008006" key="3">
    <source>
        <dbReference type="Google" id="ProtNLM"/>
    </source>
</evidence>
<proteinExistence type="predicted"/>